<comment type="caution">
    <text evidence="2">The sequence shown here is derived from an EMBL/GenBank/DDBJ whole genome shotgun (WGS) entry which is preliminary data.</text>
</comment>
<evidence type="ECO:0000259" key="1">
    <source>
        <dbReference type="Pfam" id="PF03992"/>
    </source>
</evidence>
<name>A0A420XSU1_9ACTN</name>
<feature type="domain" description="ABM" evidence="1">
    <location>
        <begin position="1"/>
        <end position="67"/>
    </location>
</feature>
<dbReference type="Gene3D" id="3.30.70.100">
    <property type="match status" value="1"/>
</dbReference>
<dbReference type="EMBL" id="RBWV01000010">
    <property type="protein sequence ID" value="RKS77946.1"/>
    <property type="molecule type" value="Genomic_DNA"/>
</dbReference>
<dbReference type="AlphaFoldDB" id="A0A420XSU1"/>
<dbReference type="Proteomes" id="UP000281955">
    <property type="component" value="Unassembled WGS sequence"/>
</dbReference>
<dbReference type="InterPro" id="IPR007138">
    <property type="entry name" value="ABM_dom"/>
</dbReference>
<dbReference type="RefSeq" id="WP_183061868.1">
    <property type="nucleotide sequence ID" value="NZ_RBWV01000010.1"/>
</dbReference>
<sequence>MVLFINSFQVPAGADEQFLTQWREVNATMSVRPGYLGHRLHRALVDTTRYRFVNVAEWASADHWRDAHDDRFRALVTRPEWARFPSTPGLYDVIHDGGALAAGPR</sequence>
<evidence type="ECO:0000313" key="3">
    <source>
        <dbReference type="Proteomes" id="UP000281955"/>
    </source>
</evidence>
<gene>
    <name evidence="2" type="ORF">CLV35_1651</name>
</gene>
<proteinExistence type="predicted"/>
<protein>
    <submittedName>
        <fullName evidence="2">Antibiotic biosynthesis monooxygenase</fullName>
    </submittedName>
</protein>
<keyword evidence="2" id="KW-0560">Oxidoreductase</keyword>
<dbReference type="InParanoid" id="A0A420XSU1"/>
<evidence type="ECO:0000313" key="2">
    <source>
        <dbReference type="EMBL" id="RKS77946.1"/>
    </source>
</evidence>
<dbReference type="GO" id="GO:0004497">
    <property type="term" value="F:monooxygenase activity"/>
    <property type="evidence" value="ECO:0007669"/>
    <property type="project" value="UniProtKB-KW"/>
</dbReference>
<keyword evidence="2" id="KW-0503">Monooxygenase</keyword>
<reference evidence="2 3" key="1">
    <citation type="submission" date="2018-10" db="EMBL/GenBank/DDBJ databases">
        <title>Genomic Encyclopedia of Archaeal and Bacterial Type Strains, Phase II (KMG-II): from individual species to whole genera.</title>
        <authorList>
            <person name="Goeker M."/>
        </authorList>
    </citation>
    <scope>NUCLEOTIDE SEQUENCE [LARGE SCALE GENOMIC DNA]</scope>
    <source>
        <strain evidence="2 3">RP-AC37</strain>
    </source>
</reference>
<dbReference type="SUPFAM" id="SSF54909">
    <property type="entry name" value="Dimeric alpha+beta barrel"/>
    <property type="match status" value="1"/>
</dbReference>
<keyword evidence="3" id="KW-1185">Reference proteome</keyword>
<organism evidence="2 3">
    <name type="scientific">Motilibacter peucedani</name>
    <dbReference type="NCBI Taxonomy" id="598650"/>
    <lineage>
        <taxon>Bacteria</taxon>
        <taxon>Bacillati</taxon>
        <taxon>Actinomycetota</taxon>
        <taxon>Actinomycetes</taxon>
        <taxon>Motilibacterales</taxon>
        <taxon>Motilibacteraceae</taxon>
        <taxon>Motilibacter</taxon>
    </lineage>
</organism>
<dbReference type="Pfam" id="PF03992">
    <property type="entry name" value="ABM"/>
    <property type="match status" value="1"/>
</dbReference>
<accession>A0A420XSU1</accession>
<dbReference type="InterPro" id="IPR011008">
    <property type="entry name" value="Dimeric_a/b-barrel"/>
</dbReference>